<evidence type="ECO:0000313" key="1">
    <source>
        <dbReference type="EMBL" id="AKA44233.1"/>
    </source>
</evidence>
<proteinExistence type="predicted"/>
<dbReference type="EMBL" id="CP002213">
    <property type="protein sequence ID" value="AKA44233.1"/>
    <property type="molecule type" value="Genomic_DNA"/>
</dbReference>
<sequence length="117" mass="12669">MAVLSTGPIENSPVSGIRPIQQVTVKIINRDLVNSSTILIQGYILNGLRTLYVLEQIALAPNAVVTRNYLANFDAYEFVFTTSGLAEESTDISVWGKNASGTIIDVQRIVADEQLGS</sequence>
<protein>
    <submittedName>
        <fullName evidence="1">BclA</fullName>
    </submittedName>
</protein>
<name>A0A0D5ZC66_PAEPS</name>
<reference evidence="1 2" key="1">
    <citation type="journal article" date="2011" name="J. Bacteriol.">
        <title>Complete genome sequence of Paenibacillus polymyxa SC2, a strain of plant growth-promoting Rhizobacterium with broad-spectrum antimicrobial activity.</title>
        <authorList>
            <person name="Ma M."/>
            <person name="Wang C."/>
            <person name="Ding Y."/>
            <person name="Li L."/>
            <person name="Shen D."/>
            <person name="Jiang X."/>
            <person name="Guan D."/>
            <person name="Cao F."/>
            <person name="Chen H."/>
            <person name="Feng R."/>
            <person name="Wang X."/>
            <person name="Ge Y."/>
            <person name="Yao L."/>
            <person name="Bing X."/>
            <person name="Yang X."/>
            <person name="Li J."/>
            <person name="Du B."/>
        </authorList>
    </citation>
    <scope>NUCLEOTIDE SEQUENCE [LARGE SCALE GENOMIC DNA]</scope>
    <source>
        <strain evidence="1 2">SC2</strain>
    </source>
</reference>
<dbReference type="HOGENOM" id="CLU_148356_0_0_9"/>
<dbReference type="RefSeq" id="WP_025675342.1">
    <property type="nucleotide sequence ID" value="NC_014622.2"/>
</dbReference>
<dbReference type="KEGG" id="ppm:PPSC2_11240"/>
<gene>
    <name evidence="1" type="primary">bclA</name>
    <name evidence="1" type="ORF">PPSC2_11240</name>
</gene>
<dbReference type="Proteomes" id="UP000006868">
    <property type="component" value="Chromosome"/>
</dbReference>
<accession>A0A0D5ZC66</accession>
<organism evidence="1 2">
    <name type="scientific">Paenibacillus polymyxa (strain SC2)</name>
    <name type="common">Bacillus polymyxa</name>
    <dbReference type="NCBI Taxonomy" id="886882"/>
    <lineage>
        <taxon>Bacteria</taxon>
        <taxon>Bacillati</taxon>
        <taxon>Bacillota</taxon>
        <taxon>Bacilli</taxon>
        <taxon>Bacillales</taxon>
        <taxon>Paenibacillaceae</taxon>
        <taxon>Paenibacillus</taxon>
    </lineage>
</organism>
<dbReference type="AlphaFoldDB" id="A0A0D5ZC66"/>
<dbReference type="OrthoDB" id="2869049at2"/>
<evidence type="ECO:0000313" key="2">
    <source>
        <dbReference type="Proteomes" id="UP000006868"/>
    </source>
</evidence>
<dbReference type="PATRIC" id="fig|886882.15.peg.2380"/>